<dbReference type="Gene3D" id="3.40.50.300">
    <property type="entry name" value="P-loop containing nucleotide triphosphate hydrolases"/>
    <property type="match status" value="1"/>
</dbReference>
<evidence type="ECO:0000256" key="1">
    <source>
        <dbReference type="SAM" id="Coils"/>
    </source>
</evidence>
<keyword evidence="1" id="KW-0175">Coiled coil</keyword>
<reference evidence="4 5" key="1">
    <citation type="submission" date="2019-08" db="EMBL/GenBank/DDBJ databases">
        <title>Bacillus genomes from the desert of Cuatro Cienegas, Coahuila.</title>
        <authorList>
            <person name="Olmedo-Alvarez G."/>
        </authorList>
    </citation>
    <scope>NUCLEOTIDE SEQUENCE [LARGE SCALE GENOMIC DNA]</scope>
    <source>
        <strain evidence="4 5">CH446_14T</strain>
    </source>
</reference>
<dbReference type="AlphaFoldDB" id="A0A5D4R5D7"/>
<gene>
    <name evidence="4" type="ORF">FZD51_14235</name>
</gene>
<sequence length="201" mass="22557">MNKTAEETEKKYSKFQMFFILVVIPLLFAIAVTLIVLTVNGTNVFEAGRELGSKIPGISEMIDKDRSAADKESDQRIVELGAAIEDREAQIERLESQLESKDSEIEENELEKQQLQNQIDELLAIQEENKRAFKDIVKTYETMSAKNAAPILAQMNDDEALQILTNVKPDTLAGIMEKMLPEDAAKFTELLTNESSRSASE</sequence>
<dbReference type="InterPro" id="IPR027417">
    <property type="entry name" value="P-loop_NTPase"/>
</dbReference>
<proteinExistence type="predicted"/>
<protein>
    <submittedName>
        <fullName evidence="4">MotE family protein</fullName>
    </submittedName>
</protein>
<comment type="caution">
    <text evidence="4">The sequence shown here is derived from an EMBL/GenBank/DDBJ whole genome shotgun (WGS) entry which is preliminary data.</text>
</comment>
<keyword evidence="2" id="KW-0812">Transmembrane</keyword>
<organism evidence="4 5">
    <name type="scientific">Bacillus infantis</name>
    <dbReference type="NCBI Taxonomy" id="324767"/>
    <lineage>
        <taxon>Bacteria</taxon>
        <taxon>Bacillati</taxon>
        <taxon>Bacillota</taxon>
        <taxon>Bacilli</taxon>
        <taxon>Bacillales</taxon>
        <taxon>Bacillaceae</taxon>
        <taxon>Bacillus</taxon>
    </lineage>
</organism>
<dbReference type="SUPFAM" id="SSF158791">
    <property type="entry name" value="MgtE N-terminal domain-like"/>
    <property type="match status" value="1"/>
</dbReference>
<accession>A0A5D4R5D7</accession>
<dbReference type="EMBL" id="VTER01000007">
    <property type="protein sequence ID" value="TYS46633.1"/>
    <property type="molecule type" value="Genomic_DNA"/>
</dbReference>
<dbReference type="InterPro" id="IPR006668">
    <property type="entry name" value="Mg_transptr_MgtE_intracell_dom"/>
</dbReference>
<feature type="coiled-coil region" evidence="1">
    <location>
        <begin position="77"/>
        <end position="132"/>
    </location>
</feature>
<feature type="domain" description="Magnesium transporter MgtE intracellular" evidence="3">
    <location>
        <begin position="137"/>
        <end position="194"/>
    </location>
</feature>
<keyword evidence="2" id="KW-1133">Transmembrane helix</keyword>
<dbReference type="Pfam" id="PF03448">
    <property type="entry name" value="MgtE_N"/>
    <property type="match status" value="1"/>
</dbReference>
<dbReference type="RefSeq" id="WP_148975403.1">
    <property type="nucleotide sequence ID" value="NZ_JBNIKT010000009.1"/>
</dbReference>
<feature type="transmembrane region" description="Helical" evidence="2">
    <location>
        <begin position="18"/>
        <end position="39"/>
    </location>
</feature>
<evidence type="ECO:0000259" key="3">
    <source>
        <dbReference type="Pfam" id="PF03448"/>
    </source>
</evidence>
<evidence type="ECO:0000313" key="4">
    <source>
        <dbReference type="EMBL" id="TYS46633.1"/>
    </source>
</evidence>
<dbReference type="Proteomes" id="UP000322139">
    <property type="component" value="Unassembled WGS sequence"/>
</dbReference>
<evidence type="ECO:0000256" key="2">
    <source>
        <dbReference type="SAM" id="Phobius"/>
    </source>
</evidence>
<name>A0A5D4R5D7_9BACI</name>
<evidence type="ECO:0000313" key="5">
    <source>
        <dbReference type="Proteomes" id="UP000322139"/>
    </source>
</evidence>
<keyword evidence="2" id="KW-0472">Membrane</keyword>